<keyword evidence="2" id="KW-1185">Reference proteome</keyword>
<name>A0ACC0WT85_9STRA</name>
<evidence type="ECO:0000313" key="1">
    <source>
        <dbReference type="EMBL" id="KAI9921582.1"/>
    </source>
</evidence>
<proteinExistence type="predicted"/>
<protein>
    <submittedName>
        <fullName evidence="1">Uncharacterized protein</fullName>
    </submittedName>
</protein>
<dbReference type="Proteomes" id="UP001163321">
    <property type="component" value="Chromosome 1"/>
</dbReference>
<sequence length="116" mass="13102">MTSAPKQQATSSSSPRPPRVRFRPRNTAHLRLEDTRNPNPRNPTYQRPGRFLPPESLLQSIDEAIEQHGSEADLRMIALRAVQVSRVPVANKLKLFIPAGQLARPHQLDEIMHALN</sequence>
<comment type="caution">
    <text evidence="1">The sequence shown here is derived from an EMBL/GenBank/DDBJ whole genome shotgun (WGS) entry which is preliminary data.</text>
</comment>
<dbReference type="EMBL" id="CM047580">
    <property type="protein sequence ID" value="KAI9921582.1"/>
    <property type="molecule type" value="Genomic_DNA"/>
</dbReference>
<accession>A0ACC0WT85</accession>
<evidence type="ECO:0000313" key="2">
    <source>
        <dbReference type="Proteomes" id="UP001163321"/>
    </source>
</evidence>
<reference evidence="1 2" key="1">
    <citation type="journal article" date="2022" name="bioRxiv">
        <title>The genome of the oomycete Peronosclerospora sorghi, a cosmopolitan pathogen of maize and sorghum, is inflated with dispersed pseudogenes.</title>
        <authorList>
            <person name="Fletcher K."/>
            <person name="Martin F."/>
            <person name="Isakeit T."/>
            <person name="Cavanaugh K."/>
            <person name="Magill C."/>
            <person name="Michelmore R."/>
        </authorList>
    </citation>
    <scope>NUCLEOTIDE SEQUENCE [LARGE SCALE GENOMIC DNA]</scope>
    <source>
        <strain evidence="1">P6</strain>
    </source>
</reference>
<organism evidence="1 2">
    <name type="scientific">Peronosclerospora sorghi</name>
    <dbReference type="NCBI Taxonomy" id="230839"/>
    <lineage>
        <taxon>Eukaryota</taxon>
        <taxon>Sar</taxon>
        <taxon>Stramenopiles</taxon>
        <taxon>Oomycota</taxon>
        <taxon>Peronosporomycetes</taxon>
        <taxon>Peronosporales</taxon>
        <taxon>Peronosporaceae</taxon>
        <taxon>Peronosclerospora</taxon>
    </lineage>
</organism>
<gene>
    <name evidence="1" type="ORF">PsorP6_001184</name>
</gene>